<dbReference type="EMBL" id="JAMFLX010000019">
    <property type="protein sequence ID" value="MCL6271004.1"/>
    <property type="molecule type" value="Genomic_DNA"/>
</dbReference>
<name>A0ABT0PI20_9GAMM</name>
<gene>
    <name evidence="2" type="ORF">M3P05_13820</name>
</gene>
<comment type="caution">
    <text evidence="2">The sequence shown here is derived from an EMBL/GenBank/DDBJ whole genome shotgun (WGS) entry which is preliminary data.</text>
</comment>
<dbReference type="RefSeq" id="WP_249700329.1">
    <property type="nucleotide sequence ID" value="NZ_JAMFLX010000019.1"/>
</dbReference>
<reference evidence="2 3" key="1">
    <citation type="submission" date="2022-05" db="EMBL/GenBank/DDBJ databases">
        <authorList>
            <person name="Park J.-S."/>
        </authorList>
    </citation>
    <scope>NUCLEOTIDE SEQUENCE [LARGE SCALE GENOMIC DNA]</scope>
    <source>
        <strain evidence="2 3">2012CJ34-2</strain>
    </source>
</reference>
<organism evidence="2 3">
    <name type="scientific">Parendozoicomonas callyspongiae</name>
    <dbReference type="NCBI Taxonomy" id="2942213"/>
    <lineage>
        <taxon>Bacteria</taxon>
        <taxon>Pseudomonadati</taxon>
        <taxon>Pseudomonadota</taxon>
        <taxon>Gammaproteobacteria</taxon>
        <taxon>Oceanospirillales</taxon>
        <taxon>Endozoicomonadaceae</taxon>
        <taxon>Parendozoicomonas</taxon>
    </lineage>
</organism>
<evidence type="ECO:0000259" key="1">
    <source>
        <dbReference type="PROSITE" id="PS51186"/>
    </source>
</evidence>
<keyword evidence="3" id="KW-1185">Reference proteome</keyword>
<proteinExistence type="predicted"/>
<feature type="domain" description="N-acetyltransferase" evidence="1">
    <location>
        <begin position="5"/>
        <end position="139"/>
    </location>
</feature>
<sequence length="142" mass="16512">MQFDFTLSPDEKDVDALYDGLKAFNDQFCPDLKEQKPAWFVRDNNEEIIAGLYGMQYSNTLFIKYLWVSEAHRHQHLGSQLMNQVEAKAKEIGVTDLFLDTYSFQAPRFYENLGFENVGMYTGFPQKGVNRIFYQKSLQAQA</sequence>
<dbReference type="Proteomes" id="UP001203338">
    <property type="component" value="Unassembled WGS sequence"/>
</dbReference>
<dbReference type="InterPro" id="IPR000182">
    <property type="entry name" value="GNAT_dom"/>
</dbReference>
<dbReference type="CDD" id="cd04301">
    <property type="entry name" value="NAT_SF"/>
    <property type="match status" value="1"/>
</dbReference>
<dbReference type="PROSITE" id="PS51186">
    <property type="entry name" value="GNAT"/>
    <property type="match status" value="1"/>
</dbReference>
<dbReference type="InterPro" id="IPR016181">
    <property type="entry name" value="Acyl_CoA_acyltransferase"/>
</dbReference>
<evidence type="ECO:0000313" key="3">
    <source>
        <dbReference type="Proteomes" id="UP001203338"/>
    </source>
</evidence>
<evidence type="ECO:0000313" key="2">
    <source>
        <dbReference type="EMBL" id="MCL6271004.1"/>
    </source>
</evidence>
<dbReference type="Gene3D" id="3.40.630.30">
    <property type="match status" value="1"/>
</dbReference>
<protein>
    <submittedName>
        <fullName evidence="2">GNAT family N-acetyltransferase</fullName>
    </submittedName>
</protein>
<dbReference type="SUPFAM" id="SSF55729">
    <property type="entry name" value="Acyl-CoA N-acyltransferases (Nat)"/>
    <property type="match status" value="1"/>
</dbReference>
<accession>A0ABT0PI20</accession>
<dbReference type="Pfam" id="PF00583">
    <property type="entry name" value="Acetyltransf_1"/>
    <property type="match status" value="1"/>
</dbReference>